<dbReference type="PANTHER" id="PTHR48302:SF2">
    <property type="entry name" value="DUF1985 DOMAIN-CONTAINING PROTEIN"/>
    <property type="match status" value="1"/>
</dbReference>
<name>A0A9J5ZEK4_SOLCO</name>
<protein>
    <recommendedName>
        <fullName evidence="1">DUF1985 domain-containing protein</fullName>
    </recommendedName>
</protein>
<proteinExistence type="predicted"/>
<dbReference type="AlphaFoldDB" id="A0A9J5ZEK4"/>
<feature type="domain" description="DUF1985" evidence="1">
    <location>
        <begin position="10"/>
        <end position="76"/>
    </location>
</feature>
<reference evidence="2 3" key="1">
    <citation type="submission" date="2020-09" db="EMBL/GenBank/DDBJ databases">
        <title>De no assembly of potato wild relative species, Solanum commersonii.</title>
        <authorList>
            <person name="Cho K."/>
        </authorList>
    </citation>
    <scope>NUCLEOTIDE SEQUENCE [LARGE SCALE GENOMIC DNA]</scope>
    <source>
        <strain evidence="2">LZ3.2</strain>
        <tissue evidence="2">Leaf</tissue>
    </source>
</reference>
<evidence type="ECO:0000313" key="2">
    <source>
        <dbReference type="EMBL" id="KAG5611339.1"/>
    </source>
</evidence>
<evidence type="ECO:0000313" key="3">
    <source>
        <dbReference type="Proteomes" id="UP000824120"/>
    </source>
</evidence>
<dbReference type="Pfam" id="PF09331">
    <property type="entry name" value="DUF1985"/>
    <property type="match status" value="1"/>
</dbReference>
<keyword evidence="3" id="KW-1185">Reference proteome</keyword>
<comment type="caution">
    <text evidence="2">The sequence shown here is derived from an EMBL/GenBank/DDBJ whole genome shotgun (WGS) entry which is preliminary data.</text>
</comment>
<organism evidence="2 3">
    <name type="scientific">Solanum commersonii</name>
    <name type="common">Commerson's wild potato</name>
    <name type="synonym">Commerson's nightshade</name>
    <dbReference type="NCBI Taxonomy" id="4109"/>
    <lineage>
        <taxon>Eukaryota</taxon>
        <taxon>Viridiplantae</taxon>
        <taxon>Streptophyta</taxon>
        <taxon>Embryophyta</taxon>
        <taxon>Tracheophyta</taxon>
        <taxon>Spermatophyta</taxon>
        <taxon>Magnoliopsida</taxon>
        <taxon>eudicotyledons</taxon>
        <taxon>Gunneridae</taxon>
        <taxon>Pentapetalae</taxon>
        <taxon>asterids</taxon>
        <taxon>lamiids</taxon>
        <taxon>Solanales</taxon>
        <taxon>Solanaceae</taxon>
        <taxon>Solanoideae</taxon>
        <taxon>Solaneae</taxon>
        <taxon>Solanum</taxon>
    </lineage>
</organism>
<gene>
    <name evidence="2" type="ORF">H5410_022620</name>
</gene>
<dbReference type="InterPro" id="IPR015410">
    <property type="entry name" value="DUF1985"/>
</dbReference>
<dbReference type="EMBL" id="JACXVP010000004">
    <property type="protein sequence ID" value="KAG5611339.1"/>
    <property type="molecule type" value="Genomic_DNA"/>
</dbReference>
<dbReference type="Proteomes" id="UP000824120">
    <property type="component" value="Chromosome 4"/>
</dbReference>
<evidence type="ECO:0000259" key="1">
    <source>
        <dbReference type="Pfam" id="PF09331"/>
    </source>
</evidence>
<sequence length="143" mass="17168">MSKKPSLRNNWLTIFFNKVWGDNDDALKFAILFYIHTFILSEEPTTIIIDRKDFDLVELGRYMDYPWGKKAFDLMILHLHTEIKHDGNYYKLYGFPLALQQFFVKLSDHIPRILNWKTKKDFPHLDYFAKDVFRDDNNTVCIV</sequence>
<dbReference type="PANTHER" id="PTHR48302">
    <property type="entry name" value="ULP1 PROTEASE FAMILY, C-TERMINAL CATALYTIC DOMAIN CONTAINING PROTEIN"/>
    <property type="match status" value="1"/>
</dbReference>
<dbReference type="OrthoDB" id="1305304at2759"/>
<accession>A0A9J5ZEK4</accession>